<gene>
    <name evidence="1" type="ORF">DFQ10_101245</name>
</gene>
<evidence type="ECO:0000313" key="1">
    <source>
        <dbReference type="EMBL" id="RED46475.1"/>
    </source>
</evidence>
<proteinExistence type="predicted"/>
<accession>A0A3D9HAF8</accession>
<dbReference type="Proteomes" id="UP000256980">
    <property type="component" value="Unassembled WGS sequence"/>
</dbReference>
<comment type="caution">
    <text evidence="1">The sequence shown here is derived from an EMBL/GenBank/DDBJ whole genome shotgun (WGS) entry which is preliminary data.</text>
</comment>
<dbReference type="RefSeq" id="WP_115815607.1">
    <property type="nucleotide sequence ID" value="NZ_QRDV01000001.1"/>
</dbReference>
<dbReference type="EMBL" id="QRDV01000001">
    <property type="protein sequence ID" value="RED46475.1"/>
    <property type="molecule type" value="Genomic_DNA"/>
</dbReference>
<organism evidence="1 2">
    <name type="scientific">Winogradskyella eximia</name>
    <dbReference type="NCBI Taxonomy" id="262006"/>
    <lineage>
        <taxon>Bacteria</taxon>
        <taxon>Pseudomonadati</taxon>
        <taxon>Bacteroidota</taxon>
        <taxon>Flavobacteriia</taxon>
        <taxon>Flavobacteriales</taxon>
        <taxon>Flavobacteriaceae</taxon>
        <taxon>Winogradskyella</taxon>
    </lineage>
</organism>
<sequence>MRSKLRNEMVSLIDSEDLSFLNNYYHLERAFNMYLSTNNNTEGYAFVDWSIDYLQSLYLSGNSQASAIPASVPENADIFDDIVHNNLNDEGIIEDLFEAHYDENPDKFMEDFVYDQNNQDPVIEDMEDYLDCFNDGKIADNYEFIMYVDQPEAGENTVVKVDIKWPLSESTGDVGHTFFSIVKNNTDGTSTTKTLGFYPADNTYLDDATDLEGAGTFKDNGIEGQEHEYDVSLSFTGVNQGQFDDIKEDLIALEDANYDLNDANCTTMAHVIAAENLGLTLTPNLSVYRWFVVTGAIPIIGLSPGQYGVDLVDEEFEADSNIQLEVLENESNNSPRTSTSNCN</sequence>
<keyword evidence="2" id="KW-1185">Reference proteome</keyword>
<protein>
    <submittedName>
        <fullName evidence="1">Uncharacterized protein</fullName>
    </submittedName>
</protein>
<evidence type="ECO:0000313" key="2">
    <source>
        <dbReference type="Proteomes" id="UP000256980"/>
    </source>
</evidence>
<dbReference type="OrthoDB" id="1454445at2"/>
<dbReference type="AlphaFoldDB" id="A0A3D9HAF8"/>
<name>A0A3D9HAF8_9FLAO</name>
<reference evidence="1 2" key="1">
    <citation type="submission" date="2018-07" db="EMBL/GenBank/DDBJ databases">
        <title>Genomic Encyclopedia of Type Strains, Phase III (KMG-III): the genomes of soil and plant-associated and newly described type strains.</title>
        <authorList>
            <person name="Whitman W."/>
        </authorList>
    </citation>
    <scope>NUCLEOTIDE SEQUENCE [LARGE SCALE GENOMIC DNA]</scope>
    <source>
        <strain evidence="1 2">CECT 7946</strain>
    </source>
</reference>